<evidence type="ECO:0000313" key="2">
    <source>
        <dbReference type="Proteomes" id="UP000887572"/>
    </source>
</evidence>
<feature type="region of interest" description="Disordered" evidence="1">
    <location>
        <begin position="267"/>
        <end position="303"/>
    </location>
</feature>
<evidence type="ECO:0000256" key="1">
    <source>
        <dbReference type="SAM" id="MobiDB-lite"/>
    </source>
</evidence>
<organism evidence="2 3">
    <name type="scientific">Globodera rostochiensis</name>
    <name type="common">Golden nematode worm</name>
    <name type="synonym">Heterodera rostochiensis</name>
    <dbReference type="NCBI Taxonomy" id="31243"/>
    <lineage>
        <taxon>Eukaryota</taxon>
        <taxon>Metazoa</taxon>
        <taxon>Ecdysozoa</taxon>
        <taxon>Nematoda</taxon>
        <taxon>Chromadorea</taxon>
        <taxon>Rhabditida</taxon>
        <taxon>Tylenchina</taxon>
        <taxon>Tylenchomorpha</taxon>
        <taxon>Tylenchoidea</taxon>
        <taxon>Heteroderidae</taxon>
        <taxon>Heteroderinae</taxon>
        <taxon>Globodera</taxon>
    </lineage>
</organism>
<reference evidence="3" key="1">
    <citation type="submission" date="2022-11" db="UniProtKB">
        <authorList>
            <consortium name="WormBaseParasite"/>
        </authorList>
    </citation>
    <scope>IDENTIFICATION</scope>
</reference>
<proteinExistence type="predicted"/>
<protein>
    <submittedName>
        <fullName evidence="3">Uncharacterized protein</fullName>
    </submittedName>
</protein>
<evidence type="ECO:0000313" key="3">
    <source>
        <dbReference type="WBParaSite" id="Gr19_v10_g8307.t2"/>
    </source>
</evidence>
<dbReference type="WBParaSite" id="Gr19_v10_g8307.t2">
    <property type="protein sequence ID" value="Gr19_v10_g8307.t2"/>
    <property type="gene ID" value="Gr19_v10_g8307"/>
</dbReference>
<sequence>MKLSLRTDVSTSSAHEGLFISTGVIAADAVATSAESNFHTFRHFLSPFDNAGGDSIEFVPRQLSLFPQNTFFDTEQRQQQHMTRSSGNNSMEQMNAADQGDDGNAFCLNQRQNGEEGVDNDGISMAKRWPTKSKMEPLEPIKAQMQMSGCEATKIKLNLFGNDDEDSSINNDKCTELVPLVRSYSKAPTPSLSLSNRDAQKCQRMPCDPLLCDTTTTTTTLEVFRAKPDNFHFFQLPKGPLSTAKESVELVPVEGPDYQRIHRSETQFSDRTNSVRHDSGQQKGIQWGESLPIPPSPSDAPSVFGSTKDCPINVPFAGLSPPQRSSTPLRFITDPVSVQRPTDATQQIGRIIDASSSDGDVLLQSTEDMTTVLRRQRRDKSERFLRQRKMDSAKREQKEEAEVPPRPPKCRDKTPPKCRDKTMLFVDDSNAPPRPPKPTKYLRKSQSSDLINPKGNGLVRSSASDNILKLYQTKDCLGRVVCEW</sequence>
<dbReference type="Proteomes" id="UP000887572">
    <property type="component" value="Unplaced"/>
</dbReference>
<keyword evidence="2" id="KW-1185">Reference proteome</keyword>
<dbReference type="AlphaFoldDB" id="A0A914I7W3"/>
<feature type="compositionally biased region" description="Basic and acidic residues" evidence="1">
    <location>
        <begin position="379"/>
        <end position="422"/>
    </location>
</feature>
<name>A0A914I7W3_GLORO</name>
<feature type="region of interest" description="Disordered" evidence="1">
    <location>
        <begin position="374"/>
        <end position="456"/>
    </location>
</feature>
<accession>A0A914I7W3</accession>